<accession>A0A3M9JYD7</accession>
<dbReference type="InterPro" id="IPR036259">
    <property type="entry name" value="MFS_trans_sf"/>
</dbReference>
<feature type="compositionally biased region" description="Polar residues" evidence="1">
    <location>
        <begin position="117"/>
        <end position="128"/>
    </location>
</feature>
<name>A0A3M9JYD7_9ACTN</name>
<organism evidence="2 3">
    <name type="scientific">Micromonospora aurantiaca</name>
    <name type="common">nom. illeg.</name>
    <dbReference type="NCBI Taxonomy" id="47850"/>
    <lineage>
        <taxon>Bacteria</taxon>
        <taxon>Bacillati</taxon>
        <taxon>Actinomycetota</taxon>
        <taxon>Actinomycetes</taxon>
        <taxon>Micromonosporales</taxon>
        <taxon>Micromonosporaceae</taxon>
        <taxon>Micromonospora</taxon>
    </lineage>
</organism>
<gene>
    <name evidence="2" type="ORF">DVH21_17145</name>
</gene>
<dbReference type="EMBL" id="CP031263">
    <property type="protein sequence ID" value="AXH91510.1"/>
    <property type="molecule type" value="Genomic_DNA"/>
</dbReference>
<dbReference type="RefSeq" id="WP_114919812.1">
    <property type="nucleotide sequence ID" value="NZ_CBDRJL010000069.1"/>
</dbReference>
<proteinExistence type="predicted"/>
<dbReference type="SUPFAM" id="SSF103473">
    <property type="entry name" value="MFS general substrate transporter"/>
    <property type="match status" value="1"/>
</dbReference>
<reference evidence="2 3" key="2">
    <citation type="submission" date="2018-08" db="EMBL/GenBank/DDBJ databases">
        <title>Streptomyces kandeliansis sp. nov., an endophytic bacterium isolated from mangrove plant.</title>
        <authorList>
            <person name="Wang R."/>
        </authorList>
    </citation>
    <scope>NUCLEOTIDE SEQUENCE [LARGE SCALE GENOMIC DNA]</scope>
    <source>
        <strain evidence="3">H14(2018)</strain>
    </source>
</reference>
<evidence type="ECO:0000256" key="1">
    <source>
        <dbReference type="SAM" id="MobiDB-lite"/>
    </source>
</evidence>
<feature type="region of interest" description="Disordered" evidence="1">
    <location>
        <begin position="106"/>
        <end position="128"/>
    </location>
</feature>
<dbReference type="Proteomes" id="UP000253958">
    <property type="component" value="Chromosome"/>
</dbReference>
<evidence type="ECO:0000313" key="2">
    <source>
        <dbReference type="EMBL" id="AXH91510.1"/>
    </source>
</evidence>
<dbReference type="AlphaFoldDB" id="A0A3M9JYD7"/>
<sequence length="164" mass="17339">MFNGAACLVFAVSGLPQGWLAAAALMVATLLHVLGELKHSAGGWGISFDLAPDHAHGQYQAAHSTGAQFGRMIAPAVLTWLTLDLGWKGLGRPSLVPHSAPGCNALSFGRSGPRRSTAATRSSGESTVTASTELIPACGSTRRWVICPRDARRTILPADHFRRR</sequence>
<evidence type="ECO:0000313" key="3">
    <source>
        <dbReference type="Proteomes" id="UP000253958"/>
    </source>
</evidence>
<reference evidence="2 3" key="1">
    <citation type="submission" date="2018-07" db="EMBL/GenBank/DDBJ databases">
        <authorList>
            <person name="Ye Y."/>
        </authorList>
    </citation>
    <scope>NUCLEOTIDE SEQUENCE [LARGE SCALE GENOMIC DNA]</scope>
    <source>
        <strain evidence="3">H14(2018)</strain>
    </source>
</reference>
<protein>
    <submittedName>
        <fullName evidence="2">Uncharacterized protein</fullName>
    </submittedName>
</protein>